<gene>
    <name evidence="2" type="ORF">GCM10023188_44850</name>
</gene>
<comment type="caution">
    <text evidence="2">The sequence shown here is derived from an EMBL/GenBank/DDBJ whole genome shotgun (WGS) entry which is preliminary data.</text>
</comment>
<dbReference type="Proteomes" id="UP001500552">
    <property type="component" value="Unassembled WGS sequence"/>
</dbReference>
<dbReference type="Pfam" id="PF08885">
    <property type="entry name" value="GSCFA"/>
    <property type="match status" value="1"/>
</dbReference>
<dbReference type="EMBL" id="BAABHC010000039">
    <property type="protein sequence ID" value="GAA4443806.1"/>
    <property type="molecule type" value="Genomic_DNA"/>
</dbReference>
<accession>A0ABP8M3I3</accession>
<proteinExistence type="predicted"/>
<protein>
    <submittedName>
        <fullName evidence="2">GSCFA domain-containing protein</fullName>
    </submittedName>
</protein>
<evidence type="ECO:0000313" key="2">
    <source>
        <dbReference type="EMBL" id="GAA4443806.1"/>
    </source>
</evidence>
<reference evidence="3" key="1">
    <citation type="journal article" date="2019" name="Int. J. Syst. Evol. Microbiol.">
        <title>The Global Catalogue of Microorganisms (GCM) 10K type strain sequencing project: providing services to taxonomists for standard genome sequencing and annotation.</title>
        <authorList>
            <consortium name="The Broad Institute Genomics Platform"/>
            <consortium name="The Broad Institute Genome Sequencing Center for Infectious Disease"/>
            <person name="Wu L."/>
            <person name="Ma J."/>
        </authorList>
    </citation>
    <scope>NUCLEOTIDE SEQUENCE [LARGE SCALE GENOMIC DNA]</scope>
    <source>
        <strain evidence="3">JCM 17926</strain>
    </source>
</reference>
<evidence type="ECO:0000313" key="3">
    <source>
        <dbReference type="Proteomes" id="UP001500552"/>
    </source>
</evidence>
<evidence type="ECO:0000259" key="1">
    <source>
        <dbReference type="Pfam" id="PF08885"/>
    </source>
</evidence>
<keyword evidence="3" id="KW-1185">Reference proteome</keyword>
<name>A0ABP8M3I3_9BACT</name>
<dbReference type="SUPFAM" id="SSF52266">
    <property type="entry name" value="SGNH hydrolase"/>
    <property type="match status" value="1"/>
</dbReference>
<dbReference type="InterPro" id="IPR014982">
    <property type="entry name" value="GSCFA"/>
</dbReference>
<feature type="domain" description="GSCFA" evidence="1">
    <location>
        <begin position="59"/>
        <end position="295"/>
    </location>
</feature>
<sequence length="364" mass="41443">MKGADFSNPPRTQEGQGWLDPVQQHILSYTHHIFIHIYPMFRTEIQVAPTGLQLSLQDKVLTVGSCFAEVIGDRLQQNKVDALVNPFGAIFNPLSVCLLLQAAAGQPYGFEQHLVEQNGIWYAYDLHSSLSSPAKDDLLQQIEERLQRTRHYLQQASLLIVTFGTAVAYKLHAGGKVVANCHKLPARNFERVLLQTGEMRQAFGQTLALLQQLNPALNVLLTVSPVRHIKETLPLNAVSKATLRVLCHELAEASTHVQYFPAFEVMMDDLRDYRFYKEDMIHPTEVAESYIWQKFVGACYDKRFHQFVDAWQKIRRAVAHRPFNPQSEAHQAFLRNTLQQLTQLGAQYNIETAAEEKALRDQLL</sequence>
<organism evidence="2 3">
    <name type="scientific">Pontibacter saemangeumensis</name>
    <dbReference type="NCBI Taxonomy" id="1084525"/>
    <lineage>
        <taxon>Bacteria</taxon>
        <taxon>Pseudomonadati</taxon>
        <taxon>Bacteroidota</taxon>
        <taxon>Cytophagia</taxon>
        <taxon>Cytophagales</taxon>
        <taxon>Hymenobacteraceae</taxon>
        <taxon>Pontibacter</taxon>
    </lineage>
</organism>